<gene>
    <name evidence="6" type="ORF">NQ318_008955</name>
</gene>
<feature type="coiled-coil region" evidence="3">
    <location>
        <begin position="200"/>
        <end position="362"/>
    </location>
</feature>
<dbReference type="PANTHER" id="PTHR46930:SF1">
    <property type="entry name" value="CDK5 REGULATORY SUBUNIT-ASSOCIATED PROTEIN 2"/>
    <property type="match status" value="1"/>
</dbReference>
<dbReference type="GO" id="GO:0000242">
    <property type="term" value="C:pericentriolar material"/>
    <property type="evidence" value="ECO:0007669"/>
    <property type="project" value="TreeGrafter"/>
</dbReference>
<feature type="region of interest" description="Disordered" evidence="4">
    <location>
        <begin position="369"/>
        <end position="404"/>
    </location>
</feature>
<dbReference type="GO" id="GO:0007059">
    <property type="term" value="P:chromosome segregation"/>
    <property type="evidence" value="ECO:0007669"/>
    <property type="project" value="TreeGrafter"/>
</dbReference>
<evidence type="ECO:0000256" key="4">
    <source>
        <dbReference type="SAM" id="MobiDB-lite"/>
    </source>
</evidence>
<dbReference type="Pfam" id="PF07989">
    <property type="entry name" value="Cnn_1N"/>
    <property type="match status" value="1"/>
</dbReference>
<evidence type="ECO:0000259" key="5">
    <source>
        <dbReference type="Pfam" id="PF07989"/>
    </source>
</evidence>
<feature type="region of interest" description="Disordered" evidence="4">
    <location>
        <begin position="26"/>
        <end position="48"/>
    </location>
</feature>
<feature type="coiled-coil region" evidence="3">
    <location>
        <begin position="1551"/>
        <end position="1585"/>
    </location>
</feature>
<dbReference type="InterPro" id="IPR012943">
    <property type="entry name" value="Cnn_1N"/>
</dbReference>
<dbReference type="GO" id="GO:0008017">
    <property type="term" value="F:microtubule binding"/>
    <property type="evidence" value="ECO:0007669"/>
    <property type="project" value="TreeGrafter"/>
</dbReference>
<feature type="coiled-coil region" evidence="3">
    <location>
        <begin position="1227"/>
        <end position="1419"/>
    </location>
</feature>
<dbReference type="Proteomes" id="UP001162162">
    <property type="component" value="Unassembled WGS sequence"/>
</dbReference>
<dbReference type="PANTHER" id="PTHR46930">
    <property type="entry name" value="CDK5 REGULATORY SUBUNIT-ASSOCIATED PROTEIN 2"/>
    <property type="match status" value="1"/>
</dbReference>
<feature type="compositionally biased region" description="Polar residues" evidence="4">
    <location>
        <begin position="369"/>
        <end position="378"/>
    </location>
</feature>
<feature type="compositionally biased region" description="Low complexity" evidence="4">
    <location>
        <begin position="379"/>
        <end position="388"/>
    </location>
</feature>
<proteinExistence type="predicted"/>
<organism evidence="6 7">
    <name type="scientific">Aromia moschata</name>
    <dbReference type="NCBI Taxonomy" id="1265417"/>
    <lineage>
        <taxon>Eukaryota</taxon>
        <taxon>Metazoa</taxon>
        <taxon>Ecdysozoa</taxon>
        <taxon>Arthropoda</taxon>
        <taxon>Hexapoda</taxon>
        <taxon>Insecta</taxon>
        <taxon>Pterygota</taxon>
        <taxon>Neoptera</taxon>
        <taxon>Endopterygota</taxon>
        <taxon>Coleoptera</taxon>
        <taxon>Polyphaga</taxon>
        <taxon>Cucujiformia</taxon>
        <taxon>Chrysomeloidea</taxon>
        <taxon>Cerambycidae</taxon>
        <taxon>Cerambycinae</taxon>
        <taxon>Callichromatini</taxon>
        <taxon>Aromia</taxon>
    </lineage>
</organism>
<sequence length="1616" mass="185692">MAKNYLKALLKSNVMDHFANNERPRSVASVYSNSNSSNDEDCDDTDSSCHTMGLRSPGGPMRGRSVKEFEEQLANLKKENFNLKLRIYFLEEKMGTNFTLDKDNVVKKNIELQVEIANLQKEVQEKHELLCQAVKAMELEDEEHKKFVASKEEQLRTYQQELEDLRMQLQETKFDSDGMSVKSDTTGFYSSRATTSGNSITELQEKMKILETELQVEKENNASLQIILGQAETLKSRYETMQKEFQAKEETVKRLNQEIEAANEKMFGFTEQVKDLQDKLETSLKENQSLNKKMQAENKKLEELMGQMNELKKKSELEREHKRTERVKMVNELKISELEEENEKQKIKIRDLQGKLETAVLEIKKNQNLAVSKSPVQKSSTSNTDDNSFSVPHSATPTGAAKKNALHVQIDAQQKTSAPSSPLSPDKFNIKDFEQLLGAGEIPGSDQILSQCRLLHSENATLKQKIVKLKSEQIKACEIIKNMIESRNKATEEICQLKRHVEQLEHELESVVSKPAREGNELALQQRVVSMNITAANPADEKSMAEAQHEDLEIAEHYKALTVELEAKIDILVATLNEKDSQMQKIRQQYEEILTSLEGKENRIVDLEFELLSVQKGSFLDEKSSILEKGDTGSEKHSSFYRQEIEVKDKEIERLSEELKKCTCYLQEIVNKELWEKNKEIEKMHNKQVNSSEVMRLKKELSSKETQLKLLKDKISELGLDITIPSQNSFDGKDLPSPSKNFEHIRALQDQLKAYKEERDYFKQKIEESENKANNYSKALEELQTQNKDLHVELEKSEKLQHESSEICSVLSRRLEELAIFLDSLLKQKSVLGFLGVQKNKKLREIIDNSLDLSRSFTMSMMINPDQSLAQLSNITALLNGSVFEDLTLDFVKEEDEPQATLTIVPSNVTLTYQSHLYKQNKGSDPNNDQVISKLREQIVNLKSELQLRDNELNKLNHLGNKEVSDKTTETDQESLHRTYSGLKELSKLLFSTPSKCNTTSTTLKYQSECQSESEAWSEPDRVVSRARIGLSRTLPNLKQNQEETNESTEEESGGSLTPSKRCVGKRQTIVELHQHIYKLEDEVKRKTVELVNTETKLFDQNRNSQVKLDELENKLAVMEDKLLKAEVKKADAESKANALQEVVDQLTVTKKNLEESMVEKDKEIQNKINQLEVEKEQAFKQAEDFREQITAAKQEADAAGAKLTGMQDELNTIEGNLRREYEQYVIAKLKDAEEEFMKNLKKVEEKAEHKIRQIKDDYKRDFVRKCDVERQLSEAEKLVNELNDLKATMKSYEETLQLYKEKDYGIKEKLQDYQDRINILRKELDNTTLQYSEAVLEKTKLANDKSLLEQEMSKVSIKEAELRQQFNSIQSEFANVNQNYQLQVTTLQRQKSKLEVKISELESNNAELHNKLVRLQANRCDFNTSMPNIVSKNIHVSPFKRQYSDQNYSSEENPEERSGYSFNRPLIPIIHPVDMERHEANSSPDLGIESDHGRFSSLETHANIPRPLLQTIELTESMSNLLDGENNQVESVACGNEHCCQKTLEIAHENNDLKRKLLRMRRALEETANQLNLANQRKKQVEKTICKQIHKTSQVLRKAKANLDSGSESDMLNKA</sequence>
<dbReference type="GO" id="GO:0043015">
    <property type="term" value="F:gamma-tubulin binding"/>
    <property type="evidence" value="ECO:0007669"/>
    <property type="project" value="TreeGrafter"/>
</dbReference>
<dbReference type="InterPro" id="IPR042791">
    <property type="entry name" value="CDK5RAP2"/>
</dbReference>
<accession>A0AAV8ZAA7</accession>
<dbReference type="GO" id="GO:0090266">
    <property type="term" value="P:regulation of mitotic cell cycle spindle assembly checkpoint"/>
    <property type="evidence" value="ECO:0007669"/>
    <property type="project" value="TreeGrafter"/>
</dbReference>
<evidence type="ECO:0000313" key="6">
    <source>
        <dbReference type="EMBL" id="KAJ8961270.1"/>
    </source>
</evidence>
<reference evidence="6" key="1">
    <citation type="journal article" date="2023" name="Insect Mol. Biol.">
        <title>Genome sequencing provides insights into the evolution of gene families encoding plant cell wall-degrading enzymes in longhorned beetles.</title>
        <authorList>
            <person name="Shin N.R."/>
            <person name="Okamura Y."/>
            <person name="Kirsch R."/>
            <person name="Pauchet Y."/>
        </authorList>
    </citation>
    <scope>NUCLEOTIDE SEQUENCE</scope>
    <source>
        <strain evidence="6">AMC_N1</strain>
    </source>
</reference>
<dbReference type="GO" id="GO:0035371">
    <property type="term" value="C:microtubule plus-end"/>
    <property type="evidence" value="ECO:0007669"/>
    <property type="project" value="TreeGrafter"/>
</dbReference>
<keyword evidence="3" id="KW-0175">Coiled coil</keyword>
<feature type="coiled-coil region" evidence="3">
    <location>
        <begin position="66"/>
        <end position="175"/>
    </location>
</feature>
<feature type="compositionally biased region" description="Acidic residues" evidence="4">
    <location>
        <begin position="1044"/>
        <end position="1053"/>
    </location>
</feature>
<protein>
    <recommendedName>
        <fullName evidence="5">Centrosomin N-terminal motif 1 domain-containing protein</fullName>
    </recommendedName>
</protein>
<name>A0AAV8ZAA7_9CUCU</name>
<evidence type="ECO:0000256" key="2">
    <source>
        <dbReference type="ARBA" id="ARBA00022490"/>
    </source>
</evidence>
<feature type="region of interest" description="Disordered" evidence="4">
    <location>
        <begin position="1034"/>
        <end position="1061"/>
    </location>
</feature>
<feature type="domain" description="Centrosomin N-terminal motif 1" evidence="5">
    <location>
        <begin position="65"/>
        <end position="138"/>
    </location>
</feature>
<comment type="subcellular location">
    <subcellularLocation>
        <location evidence="1">Cytoplasm</location>
    </subcellularLocation>
</comment>
<dbReference type="GO" id="GO:0005737">
    <property type="term" value="C:cytoplasm"/>
    <property type="evidence" value="ECO:0007669"/>
    <property type="project" value="UniProtKB-SubCell"/>
</dbReference>
<dbReference type="GO" id="GO:0007099">
    <property type="term" value="P:centriole replication"/>
    <property type="evidence" value="ECO:0007669"/>
    <property type="project" value="TreeGrafter"/>
</dbReference>
<evidence type="ECO:0000313" key="7">
    <source>
        <dbReference type="Proteomes" id="UP001162162"/>
    </source>
</evidence>
<evidence type="ECO:0000256" key="1">
    <source>
        <dbReference type="ARBA" id="ARBA00004496"/>
    </source>
</evidence>
<dbReference type="GO" id="GO:0046600">
    <property type="term" value="P:negative regulation of centriole replication"/>
    <property type="evidence" value="ECO:0007669"/>
    <property type="project" value="TreeGrafter"/>
</dbReference>
<dbReference type="EMBL" id="JAPWTK010000006">
    <property type="protein sequence ID" value="KAJ8961270.1"/>
    <property type="molecule type" value="Genomic_DNA"/>
</dbReference>
<feature type="coiled-coil region" evidence="3">
    <location>
        <begin position="745"/>
        <end position="800"/>
    </location>
</feature>
<feature type="coiled-coil region" evidence="3">
    <location>
        <begin position="1095"/>
        <end position="1203"/>
    </location>
</feature>
<keyword evidence="7" id="KW-1185">Reference proteome</keyword>
<keyword evidence="2" id="KW-0963">Cytoplasm</keyword>
<dbReference type="GO" id="GO:0001578">
    <property type="term" value="P:microtubule bundle formation"/>
    <property type="evidence" value="ECO:0007669"/>
    <property type="project" value="TreeGrafter"/>
</dbReference>
<dbReference type="GO" id="GO:0000132">
    <property type="term" value="P:establishment of mitotic spindle orientation"/>
    <property type="evidence" value="ECO:0007669"/>
    <property type="project" value="TreeGrafter"/>
</dbReference>
<evidence type="ECO:0000256" key="3">
    <source>
        <dbReference type="SAM" id="Coils"/>
    </source>
</evidence>
<dbReference type="GO" id="GO:0097431">
    <property type="term" value="C:mitotic spindle pole"/>
    <property type="evidence" value="ECO:0007669"/>
    <property type="project" value="TreeGrafter"/>
</dbReference>
<comment type="caution">
    <text evidence="6">The sequence shown here is derived from an EMBL/GenBank/DDBJ whole genome shotgun (WGS) entry which is preliminary data.</text>
</comment>